<organism evidence="1 2">
    <name type="scientific">Nocardia jiangxiensis</name>
    <dbReference type="NCBI Taxonomy" id="282685"/>
    <lineage>
        <taxon>Bacteria</taxon>
        <taxon>Bacillati</taxon>
        <taxon>Actinomycetota</taxon>
        <taxon>Actinomycetes</taxon>
        <taxon>Mycobacteriales</taxon>
        <taxon>Nocardiaceae</taxon>
        <taxon>Nocardia</taxon>
    </lineage>
</organism>
<dbReference type="EMBL" id="JBIAQY010000013">
    <property type="protein sequence ID" value="MFF3572373.1"/>
    <property type="molecule type" value="Genomic_DNA"/>
</dbReference>
<dbReference type="Pfam" id="PF07103">
    <property type="entry name" value="DUF1365"/>
    <property type="match status" value="1"/>
</dbReference>
<gene>
    <name evidence="1" type="ORF">ACFYXQ_31830</name>
</gene>
<dbReference type="CDD" id="cd02440">
    <property type="entry name" value="AdoMet_MTases"/>
    <property type="match status" value="1"/>
</dbReference>
<evidence type="ECO:0000313" key="2">
    <source>
        <dbReference type="Proteomes" id="UP001601992"/>
    </source>
</evidence>
<dbReference type="SUPFAM" id="SSF53335">
    <property type="entry name" value="S-adenosyl-L-methionine-dependent methyltransferases"/>
    <property type="match status" value="1"/>
</dbReference>
<keyword evidence="2" id="KW-1185">Reference proteome</keyword>
<dbReference type="Pfam" id="PF02353">
    <property type="entry name" value="CMAS"/>
    <property type="match status" value="1"/>
</dbReference>
<reference evidence="1 2" key="1">
    <citation type="submission" date="2024-10" db="EMBL/GenBank/DDBJ databases">
        <title>The Natural Products Discovery Center: Release of the First 8490 Sequenced Strains for Exploring Actinobacteria Biosynthetic Diversity.</title>
        <authorList>
            <person name="Kalkreuter E."/>
            <person name="Kautsar S.A."/>
            <person name="Yang D."/>
            <person name="Bader C.D."/>
            <person name="Teijaro C.N."/>
            <person name="Fluegel L."/>
            <person name="Davis C.M."/>
            <person name="Simpson J.R."/>
            <person name="Lauterbach L."/>
            <person name="Steele A.D."/>
            <person name="Gui C."/>
            <person name="Meng S."/>
            <person name="Li G."/>
            <person name="Viehrig K."/>
            <person name="Ye F."/>
            <person name="Su P."/>
            <person name="Kiefer A.F."/>
            <person name="Nichols A."/>
            <person name="Cepeda A.J."/>
            <person name="Yan W."/>
            <person name="Fan B."/>
            <person name="Jiang Y."/>
            <person name="Adhikari A."/>
            <person name="Zheng C.-J."/>
            <person name="Schuster L."/>
            <person name="Cowan T.M."/>
            <person name="Smanski M.J."/>
            <person name="Chevrette M.G."/>
            <person name="De Carvalho L.P.S."/>
            <person name="Shen B."/>
        </authorList>
    </citation>
    <scope>NUCLEOTIDE SEQUENCE [LARGE SCALE GENOMIC DNA]</scope>
    <source>
        <strain evidence="1 2">NPDC002593</strain>
    </source>
</reference>
<name>A0ABW6S7X4_9NOCA</name>
<dbReference type="PANTHER" id="PTHR43667:SF2">
    <property type="entry name" value="FATTY ACID C-METHYL TRANSFERASE"/>
    <property type="match status" value="1"/>
</dbReference>
<protein>
    <submittedName>
        <fullName evidence="1">DUF1365 family protein</fullName>
    </submittedName>
</protein>
<dbReference type="RefSeq" id="WP_051193208.1">
    <property type="nucleotide sequence ID" value="NZ_JBIAQY010000013.1"/>
</dbReference>
<dbReference type="InterPro" id="IPR010775">
    <property type="entry name" value="DUF1365"/>
</dbReference>
<sequence length="619" mass="69149">MRAGRPCATNSAIAGTAGSSIWTTPPRLPIPLRPFAYFRAADHLRGPGTTLRSRVEDLLTEHGIDCAGGPIIALMNARVLGYVFDPLTVFWCHGPDRRLRCVIAEVHNTYGERHAYVLDVDDHARAEIDKQFHVSPFNRVEGRYSVRRPELDDALSLRIVLSRDGQPPFLASVTGHRVPVTTGTVLRAHLRTPFSPWLTAIRIRRQGIALWLRGVPVVSTGRHSRLRTRVAAQLFRRAVAGLPLRVEFPDGVVLGAESEGEPVPRMIIRDPAAFFARLGGQGLIGFGESYTAGEWTAPEPAAVLTVLAARLSRLVPAVLQRFQRVLPRPPAAELGTTANARSNIEHHYDLSNDLFRLFLDETMTYSAALFEDPDTVSWDLLAAAQRRKIDRLLDAAGVRAGSRVLEIGTGWGELCLRAAARGADVHSVTLSTRQLELARMRVAEAGFADSVRIDLCDYREVRGEYDAIVSVEMIEAVGYRYWPVYFDTLYERLAPGGRIGLQAITMPHDRMLATRTTYTWIQKYIFPGGFLPSVEAIERLARRSGLRVCARDGFGAYYAQTLRLWRERFDAHATEAATLGFDSTFRRVWQFYLAYSEAGFRSGYLDVQQIVLDRPEEQP</sequence>
<accession>A0ABW6S7X4</accession>
<dbReference type="PANTHER" id="PTHR43667">
    <property type="entry name" value="CYCLOPROPANE-FATTY-ACYL-PHOSPHOLIPID SYNTHASE"/>
    <property type="match status" value="1"/>
</dbReference>
<dbReference type="Proteomes" id="UP001601992">
    <property type="component" value="Unassembled WGS sequence"/>
</dbReference>
<dbReference type="Gene3D" id="3.40.50.150">
    <property type="entry name" value="Vaccinia Virus protein VP39"/>
    <property type="match status" value="1"/>
</dbReference>
<comment type="caution">
    <text evidence="1">The sequence shown here is derived from an EMBL/GenBank/DDBJ whole genome shotgun (WGS) entry which is preliminary data.</text>
</comment>
<evidence type="ECO:0000313" key="1">
    <source>
        <dbReference type="EMBL" id="MFF3572373.1"/>
    </source>
</evidence>
<dbReference type="InterPro" id="IPR029063">
    <property type="entry name" value="SAM-dependent_MTases_sf"/>
</dbReference>
<proteinExistence type="predicted"/>
<dbReference type="InterPro" id="IPR050723">
    <property type="entry name" value="CFA/CMAS"/>
</dbReference>